<organism evidence="3 4">
    <name type="scientific">Echria macrotheca</name>
    <dbReference type="NCBI Taxonomy" id="438768"/>
    <lineage>
        <taxon>Eukaryota</taxon>
        <taxon>Fungi</taxon>
        <taxon>Dikarya</taxon>
        <taxon>Ascomycota</taxon>
        <taxon>Pezizomycotina</taxon>
        <taxon>Sordariomycetes</taxon>
        <taxon>Sordariomycetidae</taxon>
        <taxon>Sordariales</taxon>
        <taxon>Schizotheciaceae</taxon>
        <taxon>Echria</taxon>
    </lineage>
</organism>
<name>A0AAJ0BA35_9PEZI</name>
<dbReference type="Proteomes" id="UP001239445">
    <property type="component" value="Unassembled WGS sequence"/>
</dbReference>
<dbReference type="EMBL" id="MU839838">
    <property type="protein sequence ID" value="KAK1752962.1"/>
    <property type="molecule type" value="Genomic_DNA"/>
</dbReference>
<gene>
    <name evidence="3" type="ORF">QBC47DRAFT_387448</name>
</gene>
<proteinExistence type="inferred from homology"/>
<evidence type="ECO:0000259" key="2">
    <source>
        <dbReference type="Pfam" id="PF13460"/>
    </source>
</evidence>
<comment type="similarity">
    <text evidence="1">Belongs to the avfA family.</text>
</comment>
<dbReference type="Pfam" id="PF13460">
    <property type="entry name" value="NAD_binding_10"/>
    <property type="match status" value="1"/>
</dbReference>
<dbReference type="SUPFAM" id="SSF51735">
    <property type="entry name" value="NAD(P)-binding Rossmann-fold domains"/>
    <property type="match status" value="1"/>
</dbReference>
<feature type="domain" description="NAD(P)-binding" evidence="2">
    <location>
        <begin position="71"/>
        <end position="284"/>
    </location>
</feature>
<comment type="caution">
    <text evidence="3">The sequence shown here is derived from an EMBL/GenBank/DDBJ whole genome shotgun (WGS) entry which is preliminary data.</text>
</comment>
<evidence type="ECO:0000256" key="1">
    <source>
        <dbReference type="ARBA" id="ARBA00038376"/>
    </source>
</evidence>
<dbReference type="InterPro" id="IPR016040">
    <property type="entry name" value="NAD(P)-bd_dom"/>
</dbReference>
<dbReference type="PANTHER" id="PTHR15020">
    <property type="entry name" value="FLAVIN REDUCTASE-RELATED"/>
    <property type="match status" value="1"/>
</dbReference>
<dbReference type="AlphaFoldDB" id="A0AAJ0BA35"/>
<evidence type="ECO:0000313" key="3">
    <source>
        <dbReference type="EMBL" id="KAK1752962.1"/>
    </source>
</evidence>
<dbReference type="Gene3D" id="3.40.50.720">
    <property type="entry name" value="NAD(P)-binding Rossmann-like Domain"/>
    <property type="match status" value="1"/>
</dbReference>
<dbReference type="InterPro" id="IPR036291">
    <property type="entry name" value="NAD(P)-bd_dom_sf"/>
</dbReference>
<keyword evidence="4" id="KW-1185">Reference proteome</keyword>
<accession>A0AAJ0BA35</accession>
<dbReference type="PANTHER" id="PTHR15020:SF50">
    <property type="entry name" value="UPF0659 PROTEIN YMR090W"/>
    <property type="match status" value="1"/>
</dbReference>
<protein>
    <recommendedName>
        <fullName evidence="2">NAD(P)-binding domain-containing protein</fullName>
    </recommendedName>
</protein>
<sequence>MSNQCRPTSLSLGGIPLPHLGIDLHRKYPYIPTRGAPLGPLRNSCSPSISHRKILTQNDGKIKMTHVLILGGYGKVAQHLTPLLLKRSWAVTSIIRDPAQTDAVKKLGEKISHAGKHDVLVRSLEEITSDEGAKAVIDEVGADYIVWSAGAGGKGDPSRTFKIDRDAAIHFIRAASHTPRVTRFLLVSYNSSRRSKPSWWSDEEWAAAEHINKEILPHYNEAKVAADEALYSASRETGGRMAGICLRPSWLTDEPAGGVELGKTKTSRGSSSRESVARVADALLAVEGVGNVWLDMLDGEEDVEEAVKRVVREKVNAAEGEEVYQGRA</sequence>
<reference evidence="3" key="1">
    <citation type="submission" date="2023-06" db="EMBL/GenBank/DDBJ databases">
        <title>Genome-scale phylogeny and comparative genomics of the fungal order Sordariales.</title>
        <authorList>
            <consortium name="Lawrence Berkeley National Laboratory"/>
            <person name="Hensen N."/>
            <person name="Bonometti L."/>
            <person name="Westerberg I."/>
            <person name="Brannstrom I.O."/>
            <person name="Guillou S."/>
            <person name="Cros-Aarteil S."/>
            <person name="Calhoun S."/>
            <person name="Haridas S."/>
            <person name="Kuo A."/>
            <person name="Mondo S."/>
            <person name="Pangilinan J."/>
            <person name="Riley R."/>
            <person name="Labutti K."/>
            <person name="Andreopoulos B."/>
            <person name="Lipzen A."/>
            <person name="Chen C."/>
            <person name="Yanf M."/>
            <person name="Daum C."/>
            <person name="Ng V."/>
            <person name="Clum A."/>
            <person name="Steindorff A."/>
            <person name="Ohm R."/>
            <person name="Martin F."/>
            <person name="Silar P."/>
            <person name="Natvig D."/>
            <person name="Lalanne C."/>
            <person name="Gautier V."/>
            <person name="Ament-Velasquez S.L."/>
            <person name="Kruys A."/>
            <person name="Hutchinson M.I."/>
            <person name="Powell A.J."/>
            <person name="Barry K."/>
            <person name="Miller A.N."/>
            <person name="Grigoriev I.V."/>
            <person name="Debuchy R."/>
            <person name="Gladieux P."/>
            <person name="Thoren M.H."/>
            <person name="Johannesson H."/>
        </authorList>
    </citation>
    <scope>NUCLEOTIDE SEQUENCE</scope>
    <source>
        <strain evidence="3">PSN4</strain>
    </source>
</reference>
<evidence type="ECO:0000313" key="4">
    <source>
        <dbReference type="Proteomes" id="UP001239445"/>
    </source>
</evidence>